<keyword evidence="2" id="KW-1133">Transmembrane helix</keyword>
<dbReference type="PANTHER" id="PTHR48090">
    <property type="entry name" value="UNDECAPRENYL-PHOSPHATE 4-DEOXY-4-FORMAMIDO-L-ARABINOSE TRANSFERASE-RELATED"/>
    <property type="match status" value="1"/>
</dbReference>
<comment type="caution">
    <text evidence="4">The sequence shown here is derived from an EMBL/GenBank/DDBJ whole genome shotgun (WGS) entry which is preliminary data.</text>
</comment>
<feature type="transmembrane region" description="Helical" evidence="2">
    <location>
        <begin position="248"/>
        <end position="268"/>
    </location>
</feature>
<sequence length="329" mass="36088">MPECADNLAAATGGSAACPRVAVLIPCYNEAVTIGKVVDDFRRVLPDAAIWVYDNNSTDDTARIAREHGALVRFEPRQGKGVTVRQMLRDIDADCYLLVDGDDTYPAEAAPALIGPVLAGEADMTVGDRLSNGSYAHENDRAFHGFGNDLVRWLIRLIYGYGFHDVMSGYRAFSRVFARSFPVVSRGFQLECEISIHAVDMDWRIREVPITYRDRPAGSTSKLSTVSDGLRVLMAIGALFKDCHPFKFFSLAALVFIVLGIAVGFPVVAEFAATGYVSKLPSAVLATGLVFCGALSFCTGCILDTVAKNRRKQWELEVYRIEDEGRRGR</sequence>
<dbReference type="InterPro" id="IPR050256">
    <property type="entry name" value="Glycosyltransferase_2"/>
</dbReference>
<dbReference type="Proteomes" id="UP000195781">
    <property type="component" value="Unassembled WGS sequence"/>
</dbReference>
<dbReference type="RefSeq" id="WP_094335758.1">
    <property type="nucleotide sequence ID" value="NZ_NFIE01000016.1"/>
</dbReference>
<dbReference type="AlphaFoldDB" id="A0A1Y3XWQ1"/>
<organism evidence="4 5">
    <name type="scientific">[Collinsella] massiliensis</name>
    <dbReference type="NCBI Taxonomy" id="1232426"/>
    <lineage>
        <taxon>Bacteria</taxon>
        <taxon>Bacillati</taxon>
        <taxon>Actinomycetota</taxon>
        <taxon>Coriobacteriia</taxon>
        <taxon>Coriobacteriales</taxon>
        <taxon>Coriobacteriaceae</taxon>
        <taxon>Enorma</taxon>
    </lineage>
</organism>
<proteinExistence type="inferred from homology"/>
<gene>
    <name evidence="4" type="ORF">B5G02_07310</name>
</gene>
<accession>A0A1Y3XWQ1</accession>
<protein>
    <submittedName>
        <fullName evidence="4">Glycosyl transferase</fullName>
    </submittedName>
</protein>
<keyword evidence="4" id="KW-0808">Transferase</keyword>
<feature type="domain" description="Glycosyltransferase 2-like" evidence="3">
    <location>
        <begin position="23"/>
        <end position="173"/>
    </location>
</feature>
<dbReference type="PANTHER" id="PTHR48090:SF7">
    <property type="entry name" value="RFBJ PROTEIN"/>
    <property type="match status" value="1"/>
</dbReference>
<evidence type="ECO:0000313" key="5">
    <source>
        <dbReference type="Proteomes" id="UP000195781"/>
    </source>
</evidence>
<dbReference type="SUPFAM" id="SSF53448">
    <property type="entry name" value="Nucleotide-diphospho-sugar transferases"/>
    <property type="match status" value="1"/>
</dbReference>
<dbReference type="Pfam" id="PF00535">
    <property type="entry name" value="Glycos_transf_2"/>
    <property type="match status" value="1"/>
</dbReference>
<reference evidence="5" key="1">
    <citation type="submission" date="2017-04" db="EMBL/GenBank/DDBJ databases">
        <title>Function of individual gut microbiota members based on whole genome sequencing of pure cultures obtained from chicken caecum.</title>
        <authorList>
            <person name="Medvecky M."/>
            <person name="Cejkova D."/>
            <person name="Polansky O."/>
            <person name="Karasova D."/>
            <person name="Kubasova T."/>
            <person name="Cizek A."/>
            <person name="Rychlik I."/>
        </authorList>
    </citation>
    <scope>NUCLEOTIDE SEQUENCE [LARGE SCALE GENOMIC DNA]</scope>
    <source>
        <strain evidence="5">An5</strain>
    </source>
</reference>
<dbReference type="EMBL" id="NFIE01000016">
    <property type="protein sequence ID" value="OUN87549.1"/>
    <property type="molecule type" value="Genomic_DNA"/>
</dbReference>
<dbReference type="InterPro" id="IPR029044">
    <property type="entry name" value="Nucleotide-diphossugar_trans"/>
</dbReference>
<name>A0A1Y3XWQ1_9ACTN</name>
<evidence type="ECO:0000259" key="3">
    <source>
        <dbReference type="Pfam" id="PF00535"/>
    </source>
</evidence>
<dbReference type="OrthoDB" id="3177103at2"/>
<evidence type="ECO:0000313" key="4">
    <source>
        <dbReference type="EMBL" id="OUN87549.1"/>
    </source>
</evidence>
<keyword evidence="5" id="KW-1185">Reference proteome</keyword>
<keyword evidence="2" id="KW-0812">Transmembrane</keyword>
<dbReference type="GO" id="GO:0016740">
    <property type="term" value="F:transferase activity"/>
    <property type="evidence" value="ECO:0007669"/>
    <property type="project" value="UniProtKB-KW"/>
</dbReference>
<feature type="transmembrane region" description="Helical" evidence="2">
    <location>
        <begin position="280"/>
        <end position="303"/>
    </location>
</feature>
<dbReference type="InterPro" id="IPR001173">
    <property type="entry name" value="Glyco_trans_2-like"/>
</dbReference>
<dbReference type="Gene3D" id="3.90.550.10">
    <property type="entry name" value="Spore Coat Polysaccharide Biosynthesis Protein SpsA, Chain A"/>
    <property type="match status" value="1"/>
</dbReference>
<evidence type="ECO:0000256" key="2">
    <source>
        <dbReference type="SAM" id="Phobius"/>
    </source>
</evidence>
<comment type="similarity">
    <text evidence="1">Belongs to the glycosyltransferase 2 family.</text>
</comment>
<evidence type="ECO:0000256" key="1">
    <source>
        <dbReference type="ARBA" id="ARBA00006739"/>
    </source>
</evidence>
<dbReference type="CDD" id="cd04179">
    <property type="entry name" value="DPM_DPG-synthase_like"/>
    <property type="match status" value="1"/>
</dbReference>
<keyword evidence="2" id="KW-0472">Membrane</keyword>